<evidence type="ECO:0000259" key="1">
    <source>
        <dbReference type="Pfam" id="PF02036"/>
    </source>
</evidence>
<dbReference type="AlphaFoldDB" id="A0A511HEI7"/>
<gene>
    <name evidence="2" type="ORF">MVI01_37440</name>
</gene>
<reference evidence="2 3" key="1">
    <citation type="submission" date="2019-07" db="EMBL/GenBank/DDBJ databases">
        <title>Whole genome shotgun sequence of Myxococcus virescens NBRC 100334.</title>
        <authorList>
            <person name="Hosoyama A."/>
            <person name="Uohara A."/>
            <person name="Ohji S."/>
            <person name="Ichikawa N."/>
        </authorList>
    </citation>
    <scope>NUCLEOTIDE SEQUENCE [LARGE SCALE GENOMIC DNA]</scope>
    <source>
        <strain evidence="2 3">NBRC 100334</strain>
    </source>
</reference>
<dbReference type="GO" id="GO:0005829">
    <property type="term" value="C:cytosol"/>
    <property type="evidence" value="ECO:0007669"/>
    <property type="project" value="TreeGrafter"/>
</dbReference>
<dbReference type="EMBL" id="BJVY01000020">
    <property type="protein sequence ID" value="GEL71960.1"/>
    <property type="molecule type" value="Genomic_DNA"/>
</dbReference>
<dbReference type="SUPFAM" id="SSF55718">
    <property type="entry name" value="SCP-like"/>
    <property type="match status" value="1"/>
</dbReference>
<dbReference type="Gene3D" id="3.30.1050.10">
    <property type="entry name" value="SCP2 sterol-binding domain"/>
    <property type="match status" value="1"/>
</dbReference>
<feature type="domain" description="SCP2" evidence="1">
    <location>
        <begin position="35"/>
        <end position="133"/>
    </location>
</feature>
<name>A0A511HEI7_9BACT</name>
<protein>
    <recommendedName>
        <fullName evidence="1">SCP2 domain-containing protein</fullName>
    </recommendedName>
</protein>
<dbReference type="PANTHER" id="PTHR10094:SF25">
    <property type="entry name" value="SCP2 STEROL-BINDING DOMAIN-CONTAINING PROTEIN 1"/>
    <property type="match status" value="1"/>
</dbReference>
<accession>A0A511HEI7</accession>
<dbReference type="InterPro" id="IPR036527">
    <property type="entry name" value="SCP2_sterol-bd_dom_sf"/>
</dbReference>
<dbReference type="Pfam" id="PF02036">
    <property type="entry name" value="SCP2"/>
    <property type="match status" value="1"/>
</dbReference>
<sequence>MTCQGGAITVPPVFDFQINDQAKECVVSAKDIIENQIPETLKAKPELAKEINAVIVFDVSGEGGGKWTLDATKSEGWVTEGAADNAKMTISVSNDDFVKIREKKLNAQMAAMQGKLKFKPMDMGLAMKLAKLL</sequence>
<proteinExistence type="predicted"/>
<dbReference type="InterPro" id="IPR003033">
    <property type="entry name" value="SCP2_sterol-bd_dom"/>
</dbReference>
<dbReference type="Proteomes" id="UP000321224">
    <property type="component" value="Unassembled WGS sequence"/>
</dbReference>
<evidence type="ECO:0000313" key="2">
    <source>
        <dbReference type="EMBL" id="GEL71960.1"/>
    </source>
</evidence>
<organism evidence="2 3">
    <name type="scientific">Myxococcus virescens</name>
    <dbReference type="NCBI Taxonomy" id="83456"/>
    <lineage>
        <taxon>Bacteria</taxon>
        <taxon>Pseudomonadati</taxon>
        <taxon>Myxococcota</taxon>
        <taxon>Myxococcia</taxon>
        <taxon>Myxococcales</taxon>
        <taxon>Cystobacterineae</taxon>
        <taxon>Myxococcaceae</taxon>
        <taxon>Myxococcus</taxon>
    </lineage>
</organism>
<comment type="caution">
    <text evidence="2">The sequence shown here is derived from an EMBL/GenBank/DDBJ whole genome shotgun (WGS) entry which is preliminary data.</text>
</comment>
<evidence type="ECO:0000313" key="3">
    <source>
        <dbReference type="Proteomes" id="UP000321224"/>
    </source>
</evidence>
<dbReference type="PANTHER" id="PTHR10094">
    <property type="entry name" value="STEROL CARRIER PROTEIN 2 SCP-2 FAMILY PROTEIN"/>
    <property type="match status" value="1"/>
</dbReference>